<dbReference type="RefSeq" id="WP_317640700.1">
    <property type="nucleotide sequence ID" value="NZ_JAPMIV010000024.1"/>
</dbReference>
<evidence type="ECO:0000256" key="3">
    <source>
        <dbReference type="ARBA" id="ARBA00023027"/>
    </source>
</evidence>
<organism evidence="7 8">
    <name type="scientific">Deinococcus arenicola</name>
    <dbReference type="NCBI Taxonomy" id="2994950"/>
    <lineage>
        <taxon>Bacteria</taxon>
        <taxon>Thermotogati</taxon>
        <taxon>Deinococcota</taxon>
        <taxon>Deinococci</taxon>
        <taxon>Deinococcales</taxon>
        <taxon>Deinococcaceae</taxon>
        <taxon>Deinococcus</taxon>
    </lineage>
</organism>
<feature type="region of interest" description="Disordered" evidence="5">
    <location>
        <begin position="317"/>
        <end position="338"/>
    </location>
</feature>
<dbReference type="InterPro" id="IPR001509">
    <property type="entry name" value="Epimerase_deHydtase"/>
</dbReference>
<evidence type="ECO:0000313" key="7">
    <source>
        <dbReference type="EMBL" id="MDV6375362.1"/>
    </source>
</evidence>
<gene>
    <name evidence="7" type="ORF">ORD21_12250</name>
</gene>
<dbReference type="PANTHER" id="PTHR43078:SF6">
    <property type="entry name" value="UDP-GLUCURONIC ACID DECARBOXYLASE 1"/>
    <property type="match status" value="1"/>
</dbReference>
<keyword evidence="2" id="KW-0210">Decarboxylase</keyword>
<dbReference type="EMBL" id="JAPMIV010000024">
    <property type="protein sequence ID" value="MDV6375362.1"/>
    <property type="molecule type" value="Genomic_DNA"/>
</dbReference>
<dbReference type="PANTHER" id="PTHR43078">
    <property type="entry name" value="UDP-GLUCURONIC ACID DECARBOXYLASE-RELATED"/>
    <property type="match status" value="1"/>
</dbReference>
<dbReference type="Proteomes" id="UP001276150">
    <property type="component" value="Unassembled WGS sequence"/>
</dbReference>
<evidence type="ECO:0000256" key="1">
    <source>
        <dbReference type="ARBA" id="ARBA00001911"/>
    </source>
</evidence>
<comment type="cofactor">
    <cofactor evidence="1">
        <name>NAD(+)</name>
        <dbReference type="ChEBI" id="CHEBI:57540"/>
    </cofactor>
</comment>
<dbReference type="InterPro" id="IPR036291">
    <property type="entry name" value="NAD(P)-bd_dom_sf"/>
</dbReference>
<dbReference type="CDD" id="cd05230">
    <property type="entry name" value="UGD_SDR_e"/>
    <property type="match status" value="1"/>
</dbReference>
<keyword evidence="8" id="KW-1185">Reference proteome</keyword>
<evidence type="ECO:0000256" key="5">
    <source>
        <dbReference type="SAM" id="MobiDB-lite"/>
    </source>
</evidence>
<proteinExistence type="predicted"/>
<feature type="compositionally biased region" description="Low complexity" evidence="5">
    <location>
        <begin position="317"/>
        <end position="327"/>
    </location>
</feature>
<reference evidence="7 8" key="1">
    <citation type="submission" date="2022-11" db="EMBL/GenBank/DDBJ databases">
        <title>Deinococcus ZS9-10, Low Temperature and Draught-tolerating, UV-resistant Bacteria from Continental Antarctica.</title>
        <authorList>
            <person name="Cheng L."/>
        </authorList>
    </citation>
    <scope>NUCLEOTIDE SEQUENCE [LARGE SCALE GENOMIC DNA]</scope>
    <source>
        <strain evidence="7 8">ZS9-10</strain>
    </source>
</reference>
<protein>
    <submittedName>
        <fullName evidence="7">SDR family oxidoreductase</fullName>
    </submittedName>
</protein>
<dbReference type="Pfam" id="PF01370">
    <property type="entry name" value="Epimerase"/>
    <property type="match status" value="1"/>
</dbReference>
<name>A0ABU4DSF5_9DEIO</name>
<keyword evidence="3" id="KW-0520">NAD</keyword>
<evidence type="ECO:0000313" key="8">
    <source>
        <dbReference type="Proteomes" id="UP001276150"/>
    </source>
</evidence>
<feature type="domain" description="NAD-dependent epimerase/dehydratase" evidence="6">
    <location>
        <begin position="3"/>
        <end position="248"/>
    </location>
</feature>
<evidence type="ECO:0000259" key="6">
    <source>
        <dbReference type="Pfam" id="PF01370"/>
    </source>
</evidence>
<dbReference type="Gene3D" id="3.40.50.720">
    <property type="entry name" value="NAD(P)-binding Rossmann-like Domain"/>
    <property type="match status" value="1"/>
</dbReference>
<evidence type="ECO:0000256" key="4">
    <source>
        <dbReference type="ARBA" id="ARBA00023239"/>
    </source>
</evidence>
<keyword evidence="4" id="KW-0456">Lyase</keyword>
<dbReference type="InterPro" id="IPR044516">
    <property type="entry name" value="UXS-like"/>
</dbReference>
<accession>A0ABU4DSF5</accession>
<evidence type="ECO:0000256" key="2">
    <source>
        <dbReference type="ARBA" id="ARBA00022793"/>
    </source>
</evidence>
<dbReference type="SUPFAM" id="SSF51735">
    <property type="entry name" value="NAD(P)-binding Rossmann-fold domains"/>
    <property type="match status" value="1"/>
</dbReference>
<sequence length="338" mass="37241">MNILLTGSAGFLGSHLTERLLADGHTVIGVDNYISGQRRNTALFMEHPNFKFIQADVSEGIPYKAAAFEGRSLDYVLHFASPASPPHYQQFPIETLMVGAQGTQNALELAHAHGASFLLASTSEVYGDPQVHPQPESYWGHVNPNGLRSCYDEAKRYAEAITFAYHRHHGVDTRVIRIFNTYGPRMRPDDGRVVTNLVMQALAGQPLTVYGDGQQTRSFQYATDLVNGIVALMNLPESQAVHAPVNLGNPDEYTILQFAQVIRELIDPGLEIIHQPLPADDPRQRKPNISRARELLGWSPGVDLRAGLTRTVESLRQQTEQAARTAQVDAEQVPSASA</sequence>
<comment type="caution">
    <text evidence="7">The sequence shown here is derived from an EMBL/GenBank/DDBJ whole genome shotgun (WGS) entry which is preliminary data.</text>
</comment>